<reference evidence="2" key="1">
    <citation type="submission" date="2016-11" db="UniProtKB">
        <authorList>
            <consortium name="WormBaseParasite"/>
        </authorList>
    </citation>
    <scope>IDENTIFICATION</scope>
</reference>
<accession>A0A1I8BVX2</accession>
<organism evidence="1 2">
    <name type="scientific">Meloidogyne hapla</name>
    <name type="common">Root-knot nematode worm</name>
    <dbReference type="NCBI Taxonomy" id="6305"/>
    <lineage>
        <taxon>Eukaryota</taxon>
        <taxon>Metazoa</taxon>
        <taxon>Ecdysozoa</taxon>
        <taxon>Nematoda</taxon>
        <taxon>Chromadorea</taxon>
        <taxon>Rhabditida</taxon>
        <taxon>Tylenchina</taxon>
        <taxon>Tylenchomorpha</taxon>
        <taxon>Tylenchoidea</taxon>
        <taxon>Meloidogynidae</taxon>
        <taxon>Meloidogyninae</taxon>
        <taxon>Meloidogyne</taxon>
    </lineage>
</organism>
<name>A0A1I8BVX2_MELHA</name>
<evidence type="ECO:0000313" key="2">
    <source>
        <dbReference type="WBParaSite" id="MhA1_Contig643.frz3.gene5"/>
    </source>
</evidence>
<evidence type="ECO:0000313" key="1">
    <source>
        <dbReference type="Proteomes" id="UP000095281"/>
    </source>
</evidence>
<dbReference type="Proteomes" id="UP000095281">
    <property type="component" value="Unplaced"/>
</dbReference>
<sequence>MREDSNGIRKFCFAFENPKNTVKMPSFVVHMQEMNEMTGIGTMNRDAAVEEFRKLRRRRDNESRVYGVTLIKELRGGGTKPVLITKIIVSSNERGTNSEICVPLDNTNKLKSTYLVYVEASNDYGTSEPSKSFLLTEDGIMHPAK</sequence>
<keyword evidence="1" id="KW-1185">Reference proteome</keyword>
<dbReference type="AlphaFoldDB" id="A0A1I8BVX2"/>
<dbReference type="WBParaSite" id="MhA1_Contig643.frz3.gene5">
    <property type="protein sequence ID" value="MhA1_Contig643.frz3.gene5"/>
    <property type="gene ID" value="MhA1_Contig643.frz3.gene5"/>
</dbReference>
<proteinExistence type="predicted"/>
<protein>
    <submittedName>
        <fullName evidence="2">Cadherin domain-containing protein</fullName>
    </submittedName>
</protein>